<dbReference type="SUPFAM" id="SSF57701">
    <property type="entry name" value="Zn2/Cys6 DNA-binding domain"/>
    <property type="match status" value="1"/>
</dbReference>
<dbReference type="GO" id="GO:0009893">
    <property type="term" value="P:positive regulation of metabolic process"/>
    <property type="evidence" value="ECO:0007669"/>
    <property type="project" value="UniProtKB-ARBA"/>
</dbReference>
<keyword evidence="2" id="KW-0238">DNA-binding</keyword>
<dbReference type="Proteomes" id="UP000325780">
    <property type="component" value="Unassembled WGS sequence"/>
</dbReference>
<evidence type="ECO:0000256" key="3">
    <source>
        <dbReference type="ARBA" id="ARBA00023163"/>
    </source>
</evidence>
<dbReference type="OrthoDB" id="4314040at2759"/>
<sequence>MPGVPSGRACEACRRQKKKCDERQPTCARCVRLNIPCVGSGQRRFKFQEGYVVPTKEFQHPDKVCHSHSQPRSRDENHTGAEVLGAPPTNAISMLQQAFVRAIHTSTDLNYNLAWAYGGFLRDIPSRLGTNHALDTAADAIISMHSAFCVGRKMSVRALGKYSRALNALRAYLDDPTKACSTDTLCAVMLLLICQGFMGNNNATSSGHAEGAAQILKARRYFGPRDEFEAKLLLSLRGPVLFEGLFTNRIGLSAEEWKALVENDLDGTSPEGQMMRCLARVPGIRDRAATMNAGDAAFESLRQEVRSLYETYQEVLTALQSRTMSVETPLATGPCYLLYTRLYAQYQRMYGLGLTVGIMLNVLLQTVDPDDPMLPLDSMYFAQEILLVAEQSVDFRPLGSHYVILCLLVAWAATPDALIRSTAAQMLDDYQRDFDGGQATEVAAAFVHQLHHIHALPRRCRTRDETEGDDVFQVLV</sequence>
<dbReference type="AlphaFoldDB" id="A0A5N6U554"/>
<keyword evidence="3" id="KW-0804">Transcription</keyword>
<evidence type="ECO:0000313" key="7">
    <source>
        <dbReference type="EMBL" id="KAE8153702.1"/>
    </source>
</evidence>
<feature type="region of interest" description="Disordered" evidence="5">
    <location>
        <begin position="62"/>
        <end position="83"/>
    </location>
</feature>
<dbReference type="PANTHER" id="PTHR38111:SF11">
    <property type="entry name" value="TRANSCRIPTION FACTOR DOMAIN-CONTAINING PROTEIN-RELATED"/>
    <property type="match status" value="1"/>
</dbReference>
<dbReference type="PANTHER" id="PTHR38111">
    <property type="entry name" value="ZN(2)-C6 FUNGAL-TYPE DOMAIN-CONTAINING PROTEIN-RELATED"/>
    <property type="match status" value="1"/>
</dbReference>
<dbReference type="GO" id="GO:0000981">
    <property type="term" value="F:DNA-binding transcription factor activity, RNA polymerase II-specific"/>
    <property type="evidence" value="ECO:0007669"/>
    <property type="project" value="InterPro"/>
</dbReference>
<evidence type="ECO:0000259" key="6">
    <source>
        <dbReference type="PROSITE" id="PS50048"/>
    </source>
</evidence>
<feature type="domain" description="Zn(2)-C6 fungal-type" evidence="6">
    <location>
        <begin position="9"/>
        <end position="38"/>
    </location>
</feature>
<dbReference type="PROSITE" id="PS50048">
    <property type="entry name" value="ZN2_CY6_FUNGAL_2"/>
    <property type="match status" value="1"/>
</dbReference>
<dbReference type="CDD" id="cd00067">
    <property type="entry name" value="GAL4"/>
    <property type="match status" value="1"/>
</dbReference>
<dbReference type="GO" id="GO:0008270">
    <property type="term" value="F:zinc ion binding"/>
    <property type="evidence" value="ECO:0007669"/>
    <property type="project" value="InterPro"/>
</dbReference>
<evidence type="ECO:0000313" key="8">
    <source>
        <dbReference type="Proteomes" id="UP000325780"/>
    </source>
</evidence>
<evidence type="ECO:0000256" key="5">
    <source>
        <dbReference type="SAM" id="MobiDB-lite"/>
    </source>
</evidence>
<dbReference type="PROSITE" id="PS00463">
    <property type="entry name" value="ZN2_CY6_FUNGAL_1"/>
    <property type="match status" value="1"/>
</dbReference>
<evidence type="ECO:0000256" key="1">
    <source>
        <dbReference type="ARBA" id="ARBA00023015"/>
    </source>
</evidence>
<reference evidence="7 8" key="1">
    <citation type="submission" date="2019-04" db="EMBL/GenBank/DDBJ databases">
        <title>Friends and foes A comparative genomics study of 23 Aspergillus species from section Flavi.</title>
        <authorList>
            <consortium name="DOE Joint Genome Institute"/>
            <person name="Kjaerbolling I."/>
            <person name="Vesth T."/>
            <person name="Frisvad J.C."/>
            <person name="Nybo J.L."/>
            <person name="Theobald S."/>
            <person name="Kildgaard S."/>
            <person name="Isbrandt T."/>
            <person name="Kuo A."/>
            <person name="Sato A."/>
            <person name="Lyhne E.K."/>
            <person name="Kogle M.E."/>
            <person name="Wiebenga A."/>
            <person name="Kun R.S."/>
            <person name="Lubbers R.J."/>
            <person name="Makela M.R."/>
            <person name="Barry K."/>
            <person name="Chovatia M."/>
            <person name="Clum A."/>
            <person name="Daum C."/>
            <person name="Haridas S."/>
            <person name="He G."/>
            <person name="LaButti K."/>
            <person name="Lipzen A."/>
            <person name="Mondo S."/>
            <person name="Riley R."/>
            <person name="Salamov A."/>
            <person name="Simmons B.A."/>
            <person name="Magnuson J.K."/>
            <person name="Henrissat B."/>
            <person name="Mortensen U.H."/>
            <person name="Larsen T.O."/>
            <person name="Devries R.P."/>
            <person name="Grigoriev I.V."/>
            <person name="Machida M."/>
            <person name="Baker S.E."/>
            <person name="Andersen M.R."/>
        </authorList>
    </citation>
    <scope>NUCLEOTIDE SEQUENCE [LARGE SCALE GENOMIC DNA]</scope>
    <source>
        <strain evidence="7 8">IBT 18842</strain>
    </source>
</reference>
<gene>
    <name evidence="7" type="ORF">BDV25DRAFT_136641</name>
</gene>
<organism evidence="7 8">
    <name type="scientific">Aspergillus avenaceus</name>
    <dbReference type="NCBI Taxonomy" id="36643"/>
    <lineage>
        <taxon>Eukaryota</taxon>
        <taxon>Fungi</taxon>
        <taxon>Dikarya</taxon>
        <taxon>Ascomycota</taxon>
        <taxon>Pezizomycotina</taxon>
        <taxon>Eurotiomycetes</taxon>
        <taxon>Eurotiomycetidae</taxon>
        <taxon>Eurotiales</taxon>
        <taxon>Aspergillaceae</taxon>
        <taxon>Aspergillus</taxon>
        <taxon>Aspergillus subgen. Circumdati</taxon>
    </lineage>
</organism>
<dbReference type="Gene3D" id="4.10.240.10">
    <property type="entry name" value="Zn(2)-C6 fungal-type DNA-binding domain"/>
    <property type="match status" value="1"/>
</dbReference>
<keyword evidence="8" id="KW-1185">Reference proteome</keyword>
<dbReference type="Pfam" id="PF00172">
    <property type="entry name" value="Zn_clus"/>
    <property type="match status" value="1"/>
</dbReference>
<dbReference type="GO" id="GO:0003677">
    <property type="term" value="F:DNA binding"/>
    <property type="evidence" value="ECO:0007669"/>
    <property type="project" value="UniProtKB-KW"/>
</dbReference>
<keyword evidence="1" id="KW-0805">Transcription regulation</keyword>
<keyword evidence="4" id="KW-0539">Nucleus</keyword>
<evidence type="ECO:0000256" key="4">
    <source>
        <dbReference type="ARBA" id="ARBA00023242"/>
    </source>
</evidence>
<name>A0A5N6U554_ASPAV</name>
<dbReference type="SMART" id="SM00066">
    <property type="entry name" value="GAL4"/>
    <property type="match status" value="1"/>
</dbReference>
<proteinExistence type="predicted"/>
<dbReference type="EMBL" id="ML742036">
    <property type="protein sequence ID" value="KAE8153702.1"/>
    <property type="molecule type" value="Genomic_DNA"/>
</dbReference>
<evidence type="ECO:0000256" key="2">
    <source>
        <dbReference type="ARBA" id="ARBA00023125"/>
    </source>
</evidence>
<dbReference type="InterPro" id="IPR001138">
    <property type="entry name" value="Zn2Cys6_DnaBD"/>
</dbReference>
<accession>A0A5N6U554</accession>
<dbReference type="InterPro" id="IPR053178">
    <property type="entry name" value="Osmoadaptation_assoc"/>
</dbReference>
<dbReference type="InterPro" id="IPR036864">
    <property type="entry name" value="Zn2-C6_fun-type_DNA-bd_sf"/>
</dbReference>
<protein>
    <recommendedName>
        <fullName evidence="6">Zn(2)-C6 fungal-type domain-containing protein</fullName>
    </recommendedName>
</protein>